<sequence length="214" mass="23158">MSNHDHTFQGRKKKLSGWVRRMIQPAKDASARNQLVSDEILGEETDLQASTASRSPNDDDGVSMKVLWDSGPVRAKSEPRSIERDSEQEPVDNVSITPLFSMCSSSVKSSTFSDSYSIQSTRATVVSGRTVETNSSTMAIPPASILGRTRASSITAPASSNSSVGPATPTSVAQPYHSHHRHYQGPSSRPSSMRHIQIQRDPSSDTINSSSTIK</sequence>
<dbReference type="Proteomes" id="UP000515788">
    <property type="component" value="Chromosome 6"/>
</dbReference>
<evidence type="ECO:0000313" key="2">
    <source>
        <dbReference type="EMBL" id="QLL33797.1"/>
    </source>
</evidence>
<proteinExistence type="predicted"/>
<protein>
    <submittedName>
        <fullName evidence="2">Uncharacterized protein</fullName>
    </submittedName>
</protein>
<dbReference type="GeneID" id="59327012"/>
<feature type="region of interest" description="Disordered" evidence="1">
    <location>
        <begin position="153"/>
        <end position="214"/>
    </location>
</feature>
<gene>
    <name evidence="2" type="ORF">HG536_0F01220</name>
</gene>
<dbReference type="OrthoDB" id="4035860at2759"/>
<dbReference type="KEGG" id="tgb:HG536_0F01220"/>
<evidence type="ECO:0000256" key="1">
    <source>
        <dbReference type="SAM" id="MobiDB-lite"/>
    </source>
</evidence>
<name>A0A7G3ZJW1_9SACH</name>
<dbReference type="EMBL" id="CP059251">
    <property type="protein sequence ID" value="QLL33797.1"/>
    <property type="molecule type" value="Genomic_DNA"/>
</dbReference>
<evidence type="ECO:0000313" key="3">
    <source>
        <dbReference type="Proteomes" id="UP000515788"/>
    </source>
</evidence>
<organism evidence="2 3">
    <name type="scientific">Torulaspora globosa</name>
    <dbReference type="NCBI Taxonomy" id="48254"/>
    <lineage>
        <taxon>Eukaryota</taxon>
        <taxon>Fungi</taxon>
        <taxon>Dikarya</taxon>
        <taxon>Ascomycota</taxon>
        <taxon>Saccharomycotina</taxon>
        <taxon>Saccharomycetes</taxon>
        <taxon>Saccharomycetales</taxon>
        <taxon>Saccharomycetaceae</taxon>
        <taxon>Torulaspora</taxon>
    </lineage>
</organism>
<feature type="compositionally biased region" description="Low complexity" evidence="1">
    <location>
        <begin position="153"/>
        <end position="163"/>
    </location>
</feature>
<reference evidence="2 3" key="1">
    <citation type="submission" date="2020-06" db="EMBL/GenBank/DDBJ databases">
        <title>The yeast mating-type switching endonuclease HO is a domesticated member of an unorthodox homing genetic element family.</title>
        <authorList>
            <person name="Coughlan A.Y."/>
            <person name="Lombardi L."/>
            <person name="Braun-Galleani S."/>
            <person name="Martos A.R."/>
            <person name="Galeote V."/>
            <person name="Bigey F."/>
            <person name="Dequin S."/>
            <person name="Byrne K.P."/>
            <person name="Wolfe K.H."/>
        </authorList>
    </citation>
    <scope>NUCLEOTIDE SEQUENCE [LARGE SCALE GENOMIC DNA]</scope>
    <source>
        <strain evidence="2 3">CBS764</strain>
    </source>
</reference>
<feature type="region of interest" description="Disordered" evidence="1">
    <location>
        <begin position="1"/>
        <end position="93"/>
    </location>
</feature>
<keyword evidence="3" id="KW-1185">Reference proteome</keyword>
<feature type="compositionally biased region" description="Polar residues" evidence="1">
    <location>
        <begin position="200"/>
        <end position="214"/>
    </location>
</feature>
<feature type="compositionally biased region" description="Polar residues" evidence="1">
    <location>
        <begin position="164"/>
        <end position="173"/>
    </location>
</feature>
<feature type="compositionally biased region" description="Basic and acidic residues" evidence="1">
    <location>
        <begin position="75"/>
        <end position="87"/>
    </location>
</feature>
<accession>A0A7G3ZJW1</accession>
<dbReference type="RefSeq" id="XP_037140471.1">
    <property type="nucleotide sequence ID" value="XM_037284575.1"/>
</dbReference>
<dbReference type="AlphaFoldDB" id="A0A7G3ZJW1"/>